<gene>
    <name evidence="2" type="ORF">JTE90_023582</name>
</gene>
<keyword evidence="3" id="KW-1185">Reference proteome</keyword>
<evidence type="ECO:0000313" key="2">
    <source>
        <dbReference type="EMBL" id="KAG8171811.1"/>
    </source>
</evidence>
<feature type="compositionally biased region" description="Basic and acidic residues" evidence="1">
    <location>
        <begin position="1"/>
        <end position="10"/>
    </location>
</feature>
<dbReference type="EMBL" id="JAFNEN010003523">
    <property type="protein sequence ID" value="KAG8171811.1"/>
    <property type="molecule type" value="Genomic_DNA"/>
</dbReference>
<evidence type="ECO:0000313" key="3">
    <source>
        <dbReference type="Proteomes" id="UP000827092"/>
    </source>
</evidence>
<evidence type="ECO:0000256" key="1">
    <source>
        <dbReference type="SAM" id="MobiDB-lite"/>
    </source>
</evidence>
<sequence length="205" mass="23625">RASAKAEKLLETSAVSSDSPDEVIPIEKKKRNAKRPARYLSDEAILLSEEEESQSIISSKKYPLPKLPCSYKKLPKKIMSNSQTFLQSPGTSKQASQAVLQSIENQALTEKNQSALFHRMFRYMEKLDKKLNDLNDKVDRLMVRNTVDAPPHDFLPHDVELPFKTEQELSSFNERIKTDRELLAVMVNYCLHLKIIYRNLLMLNF</sequence>
<feature type="region of interest" description="Disordered" evidence="1">
    <location>
        <begin position="1"/>
        <end position="22"/>
    </location>
</feature>
<reference evidence="2 3" key="1">
    <citation type="journal article" date="2022" name="Nat. Ecol. Evol.">
        <title>A masculinizing supergene underlies an exaggerated male reproductive morph in a spider.</title>
        <authorList>
            <person name="Hendrickx F."/>
            <person name="De Corte Z."/>
            <person name="Sonet G."/>
            <person name="Van Belleghem S.M."/>
            <person name="Kostlbacher S."/>
            <person name="Vangestel C."/>
        </authorList>
    </citation>
    <scope>NUCLEOTIDE SEQUENCE [LARGE SCALE GENOMIC DNA]</scope>
    <source>
        <strain evidence="2">W744_W776</strain>
    </source>
</reference>
<feature type="non-terminal residue" evidence="2">
    <location>
        <position position="1"/>
    </location>
</feature>
<name>A0AAV6TK10_9ARAC</name>
<comment type="caution">
    <text evidence="2">The sequence shown here is derived from an EMBL/GenBank/DDBJ whole genome shotgun (WGS) entry which is preliminary data.</text>
</comment>
<accession>A0AAV6TK10</accession>
<proteinExistence type="predicted"/>
<organism evidence="2 3">
    <name type="scientific">Oedothorax gibbosus</name>
    <dbReference type="NCBI Taxonomy" id="931172"/>
    <lineage>
        <taxon>Eukaryota</taxon>
        <taxon>Metazoa</taxon>
        <taxon>Ecdysozoa</taxon>
        <taxon>Arthropoda</taxon>
        <taxon>Chelicerata</taxon>
        <taxon>Arachnida</taxon>
        <taxon>Araneae</taxon>
        <taxon>Araneomorphae</taxon>
        <taxon>Entelegynae</taxon>
        <taxon>Araneoidea</taxon>
        <taxon>Linyphiidae</taxon>
        <taxon>Erigoninae</taxon>
        <taxon>Oedothorax</taxon>
    </lineage>
</organism>
<protein>
    <submittedName>
        <fullName evidence="2">Uncharacterized protein</fullName>
    </submittedName>
</protein>
<dbReference type="Proteomes" id="UP000827092">
    <property type="component" value="Unassembled WGS sequence"/>
</dbReference>
<dbReference type="AlphaFoldDB" id="A0AAV6TK10"/>